<dbReference type="InterPro" id="IPR020826">
    <property type="entry name" value="Transketolase_BS"/>
</dbReference>
<evidence type="ECO:0000259" key="13">
    <source>
        <dbReference type="SMART" id="SM00861"/>
    </source>
</evidence>
<dbReference type="GO" id="GO:0000287">
    <property type="term" value="F:magnesium ion binding"/>
    <property type="evidence" value="ECO:0007669"/>
    <property type="project" value="UniProtKB-ARBA"/>
</dbReference>
<dbReference type="SMART" id="SM00861">
    <property type="entry name" value="Transket_pyr"/>
    <property type="match status" value="1"/>
</dbReference>
<dbReference type="AlphaFoldDB" id="A0A0E3Z889"/>
<dbReference type="PANTHER" id="PTHR43322">
    <property type="entry name" value="1-D-DEOXYXYLULOSE 5-PHOSPHATE SYNTHASE-RELATED"/>
    <property type="match status" value="1"/>
</dbReference>
<reference evidence="14" key="1">
    <citation type="journal article" date="2015" name="J. Biol. Chem.">
        <title>The biosynthesis of capuramycin-type antibiotics: identification of the A-102395 biosynthetic gene cluster, mechanism of self-resistance, and formation of uridine-5'-carboxamide.</title>
        <authorList>
            <person name="Cai W."/>
            <person name="Goswami A."/>
            <person name="Yang Z."/>
            <person name="Liu X."/>
            <person name="Green K.D."/>
            <person name="Barnard-Britson S."/>
            <person name="Baba S."/>
            <person name="Funabashi M."/>
            <person name="Nonaka K."/>
            <person name="Sunkara M."/>
            <person name="Morris A.J."/>
            <person name="Spork A.P."/>
            <person name="Ducho C."/>
            <person name="Garneau-Tsodikova S."/>
            <person name="Thorson J.S."/>
            <person name="Van Lanen S.G."/>
        </authorList>
    </citation>
    <scope>NUCLEOTIDE SEQUENCE</scope>
    <source>
        <strain evidence="14">SANK 60206</strain>
    </source>
</reference>
<dbReference type="GO" id="GO:0019288">
    <property type="term" value="P:isopentenyl diphosphate biosynthetic process, methylerythritol 4-phosphate pathway"/>
    <property type="evidence" value="ECO:0007669"/>
    <property type="project" value="TreeGrafter"/>
</dbReference>
<name>A0A0E3Z889_9PSEU</name>
<dbReference type="InterPro" id="IPR049557">
    <property type="entry name" value="Transketolase_CS"/>
</dbReference>
<dbReference type="Pfam" id="PF02780">
    <property type="entry name" value="Transketolase_C"/>
    <property type="match status" value="1"/>
</dbReference>
<dbReference type="GO" id="GO:0005829">
    <property type="term" value="C:cytosol"/>
    <property type="evidence" value="ECO:0007669"/>
    <property type="project" value="TreeGrafter"/>
</dbReference>
<comment type="pathway">
    <text evidence="3">Metabolic intermediate biosynthesis; 1-deoxy-D-xylulose 5-phosphate biosynthesis; 1-deoxy-D-xylulose 5-phosphate from D-glyceraldehyde 3-phosphate and pyruvate: step 1/1.</text>
</comment>
<dbReference type="PANTHER" id="PTHR43322:SF5">
    <property type="entry name" value="1-DEOXY-D-XYLULOSE-5-PHOSPHATE SYNTHASE, CHLOROPLASTIC"/>
    <property type="match status" value="1"/>
</dbReference>
<dbReference type="SUPFAM" id="SSF52518">
    <property type="entry name" value="Thiamin diphosphate-binding fold (THDP-binding)"/>
    <property type="match status" value="2"/>
</dbReference>
<dbReference type="Gene3D" id="3.40.50.920">
    <property type="match status" value="1"/>
</dbReference>
<evidence type="ECO:0000256" key="6">
    <source>
        <dbReference type="ARBA" id="ARBA00013150"/>
    </source>
</evidence>
<dbReference type="PROSITE" id="PS00802">
    <property type="entry name" value="TRANSKETOLASE_2"/>
    <property type="match status" value="1"/>
</dbReference>
<evidence type="ECO:0000256" key="1">
    <source>
        <dbReference type="ARBA" id="ARBA00001946"/>
    </source>
</evidence>
<evidence type="ECO:0000313" key="14">
    <source>
        <dbReference type="EMBL" id="AKC92658.1"/>
    </source>
</evidence>
<evidence type="ECO:0000256" key="4">
    <source>
        <dbReference type="ARBA" id="ARBA00011081"/>
    </source>
</evidence>
<evidence type="ECO:0000256" key="12">
    <source>
        <dbReference type="ARBA" id="ARBA00023229"/>
    </source>
</evidence>
<dbReference type="InterPro" id="IPR005475">
    <property type="entry name" value="Transketolase-like_Pyr-bd"/>
</dbReference>
<dbReference type="EC" id="2.2.1.7" evidence="6"/>
<evidence type="ECO:0000256" key="3">
    <source>
        <dbReference type="ARBA" id="ARBA00004980"/>
    </source>
</evidence>
<dbReference type="UniPathway" id="UPA00064">
    <property type="reaction ID" value="UER00091"/>
</dbReference>
<evidence type="ECO:0000256" key="5">
    <source>
        <dbReference type="ARBA" id="ARBA00011738"/>
    </source>
</evidence>
<comment type="cofactor">
    <cofactor evidence="2">
        <name>thiamine diphosphate</name>
        <dbReference type="ChEBI" id="CHEBI:58937"/>
    </cofactor>
</comment>
<dbReference type="PROSITE" id="PS00801">
    <property type="entry name" value="TRANSKETOLASE_1"/>
    <property type="match status" value="1"/>
</dbReference>
<accession>A0A0E3Z889</accession>
<keyword evidence="9" id="KW-0460">Magnesium</keyword>
<organism evidence="14">
    <name type="scientific">Amycolatopsis sp. SANK 60206</name>
    <dbReference type="NCBI Taxonomy" id="1642649"/>
    <lineage>
        <taxon>Bacteria</taxon>
        <taxon>Bacillati</taxon>
        <taxon>Actinomycetota</taxon>
        <taxon>Actinomycetes</taxon>
        <taxon>Pseudonocardiales</taxon>
        <taxon>Pseudonocardiaceae</taxon>
        <taxon>Amycolatopsis</taxon>
    </lineage>
</organism>
<comment type="cofactor">
    <cofactor evidence="1">
        <name>Mg(2+)</name>
        <dbReference type="ChEBI" id="CHEBI:18420"/>
    </cofactor>
</comment>
<keyword evidence="7" id="KW-0808">Transferase</keyword>
<dbReference type="NCBIfam" id="NF003933">
    <property type="entry name" value="PRK05444.2-2"/>
    <property type="match status" value="1"/>
</dbReference>
<dbReference type="GO" id="GO:0009228">
    <property type="term" value="P:thiamine biosynthetic process"/>
    <property type="evidence" value="ECO:0007669"/>
    <property type="project" value="UniProtKB-KW"/>
</dbReference>
<sequence>MITSPTGAVSDELGMVPTLDELRRLSAAESAALADRVRTFLVSSVSRTGGHLGANLSSVELTIALHRVFRSPETTIIWDTGHQSYTHKILTGRWPEFGTLRSRHGLSGFPSRAESPHDLLENSHASVGPAWAYGVVSATRQPVVMVIGDGALTGGVAFEGLNAIGHRQAPVIVVVNDNGRSYAATRSRLTYGEPINPERVPDVDPAAFFRSLGFTSHGPVDGHDIAALDEVLARAERGPLPCVVYVRTQKGYGLSAALADERKRWHDIAPNQVLHAEPGPPQVSAAPPDWSTAIGDLLCDWAAADDRIHAITAAMPDTLGLTNFATRFPDRYHDLGIAEQACVAVAAGLASQGKRPIFSIITTFLARGLDQVLYDVAMHRLPVIFLLDRAGVTGPDGPSHHGIFDVGLIRNVPGAEIYSPATLSDVDDVLRDALGRMHGPLFLRYPKGRPAGPGRPPRGLIRAGGDACLVAHGATVPIALAAADLLRDRDGIECAVWRVLRLHPLDPKLVEYASRSPLLIPVEDVAEPGGLAHGLAYAVMQQGHRHVRMEPLTLPADFMPHGGRDDLLSEVGLTTDGLADFVLKHVSKGHSRVAPEQRS</sequence>
<dbReference type="GO" id="GO:0008661">
    <property type="term" value="F:1-deoxy-D-xylulose-5-phosphate synthase activity"/>
    <property type="evidence" value="ECO:0007669"/>
    <property type="project" value="UniProtKB-EC"/>
</dbReference>
<dbReference type="InterPro" id="IPR029061">
    <property type="entry name" value="THDP-binding"/>
</dbReference>
<feature type="domain" description="Transketolase-like pyrimidine-binding" evidence="13">
    <location>
        <begin position="288"/>
        <end position="453"/>
    </location>
</feature>
<dbReference type="EMBL" id="KP995196">
    <property type="protein sequence ID" value="AKC92658.1"/>
    <property type="molecule type" value="Genomic_DNA"/>
</dbReference>
<evidence type="ECO:0000256" key="9">
    <source>
        <dbReference type="ARBA" id="ARBA00022842"/>
    </source>
</evidence>
<evidence type="ECO:0000256" key="2">
    <source>
        <dbReference type="ARBA" id="ARBA00001964"/>
    </source>
</evidence>
<dbReference type="InterPro" id="IPR033248">
    <property type="entry name" value="Transketolase_C"/>
</dbReference>
<proteinExistence type="inferred from homology"/>
<dbReference type="GO" id="GO:0016114">
    <property type="term" value="P:terpenoid biosynthetic process"/>
    <property type="evidence" value="ECO:0007669"/>
    <property type="project" value="InterPro"/>
</dbReference>
<dbReference type="Pfam" id="PF02779">
    <property type="entry name" value="Transket_pyr"/>
    <property type="match status" value="1"/>
</dbReference>
<protein>
    <recommendedName>
        <fullName evidence="6">1-deoxy-D-xylulose-5-phosphate synthase</fullName>
        <ecNumber evidence="6">2.2.1.7</ecNumber>
    </recommendedName>
</protein>
<dbReference type="Gene3D" id="3.40.50.970">
    <property type="match status" value="2"/>
</dbReference>
<evidence type="ECO:0000256" key="8">
    <source>
        <dbReference type="ARBA" id="ARBA00022723"/>
    </source>
</evidence>
<keyword evidence="12" id="KW-0414">Isoprene biosynthesis</keyword>
<comment type="subunit">
    <text evidence="5">Homodimer.</text>
</comment>
<keyword evidence="10" id="KW-0784">Thiamine biosynthesis</keyword>
<dbReference type="Pfam" id="PF13292">
    <property type="entry name" value="DXP_synthase_N"/>
    <property type="match status" value="2"/>
</dbReference>
<evidence type="ECO:0000256" key="7">
    <source>
        <dbReference type="ARBA" id="ARBA00022679"/>
    </source>
</evidence>
<keyword evidence="11" id="KW-0786">Thiamine pyrophosphate</keyword>
<dbReference type="SUPFAM" id="SSF52922">
    <property type="entry name" value="TK C-terminal domain-like"/>
    <property type="match status" value="1"/>
</dbReference>
<dbReference type="InterPro" id="IPR009014">
    <property type="entry name" value="Transketo_C/PFOR_II"/>
</dbReference>
<keyword evidence="8" id="KW-0479">Metal-binding</keyword>
<comment type="similarity">
    <text evidence="4">Belongs to the transketolase family. DXPS subfamily.</text>
</comment>
<evidence type="ECO:0000256" key="10">
    <source>
        <dbReference type="ARBA" id="ARBA00022977"/>
    </source>
</evidence>
<dbReference type="CDD" id="cd07033">
    <property type="entry name" value="TPP_PYR_DXS_TK_like"/>
    <property type="match status" value="1"/>
</dbReference>
<evidence type="ECO:0000256" key="11">
    <source>
        <dbReference type="ARBA" id="ARBA00023052"/>
    </source>
</evidence>
<dbReference type="InterPro" id="IPR005477">
    <property type="entry name" value="Dxylulose-5-P_synthase"/>
</dbReference>